<organism evidence="2 3">
    <name type="scientific">Aureimonas endophytica</name>
    <dbReference type="NCBI Taxonomy" id="2027858"/>
    <lineage>
        <taxon>Bacteria</taxon>
        <taxon>Pseudomonadati</taxon>
        <taxon>Pseudomonadota</taxon>
        <taxon>Alphaproteobacteria</taxon>
        <taxon>Hyphomicrobiales</taxon>
        <taxon>Aurantimonadaceae</taxon>
        <taxon>Aureimonas</taxon>
    </lineage>
</organism>
<dbReference type="InterPro" id="IPR012296">
    <property type="entry name" value="Nuclease_put_TT1808"/>
</dbReference>
<protein>
    <recommendedName>
        <fullName evidence="1">Putative restriction endonuclease domain-containing protein</fullName>
    </recommendedName>
</protein>
<dbReference type="InterPro" id="IPR008538">
    <property type="entry name" value="Uma2"/>
</dbReference>
<reference evidence="2" key="2">
    <citation type="submission" date="2020-09" db="EMBL/GenBank/DDBJ databases">
        <authorList>
            <person name="Sun Q."/>
            <person name="Zhou Y."/>
        </authorList>
    </citation>
    <scope>NUCLEOTIDE SEQUENCE</scope>
    <source>
        <strain evidence="2">CGMCC 1.15367</strain>
    </source>
</reference>
<evidence type="ECO:0000313" key="3">
    <source>
        <dbReference type="Proteomes" id="UP000644699"/>
    </source>
</evidence>
<dbReference type="CDD" id="cd06260">
    <property type="entry name" value="DUF820-like"/>
    <property type="match status" value="1"/>
</dbReference>
<reference evidence="2" key="1">
    <citation type="journal article" date="2014" name="Int. J. Syst. Evol. Microbiol.">
        <title>Complete genome sequence of Corynebacterium casei LMG S-19264T (=DSM 44701T), isolated from a smear-ripened cheese.</title>
        <authorList>
            <consortium name="US DOE Joint Genome Institute (JGI-PGF)"/>
            <person name="Walter F."/>
            <person name="Albersmeier A."/>
            <person name="Kalinowski J."/>
            <person name="Ruckert C."/>
        </authorList>
    </citation>
    <scope>NUCLEOTIDE SEQUENCE</scope>
    <source>
        <strain evidence="2">CGMCC 1.15367</strain>
    </source>
</reference>
<dbReference type="SUPFAM" id="SSF52980">
    <property type="entry name" value="Restriction endonuclease-like"/>
    <property type="match status" value="1"/>
</dbReference>
<dbReference type="Proteomes" id="UP000644699">
    <property type="component" value="Unassembled WGS sequence"/>
</dbReference>
<dbReference type="RefSeq" id="WP_188907862.1">
    <property type="nucleotide sequence ID" value="NZ_BMIQ01000002.1"/>
</dbReference>
<dbReference type="Gene3D" id="3.90.1570.10">
    <property type="entry name" value="tt1808, chain A"/>
    <property type="match status" value="1"/>
</dbReference>
<dbReference type="AlphaFoldDB" id="A0A916ZI57"/>
<feature type="domain" description="Putative restriction endonuclease" evidence="1">
    <location>
        <begin position="21"/>
        <end position="177"/>
    </location>
</feature>
<dbReference type="InterPro" id="IPR011335">
    <property type="entry name" value="Restrct_endonuc-II-like"/>
</dbReference>
<comment type="caution">
    <text evidence="2">The sequence shown here is derived from an EMBL/GenBank/DDBJ whole genome shotgun (WGS) entry which is preliminary data.</text>
</comment>
<name>A0A916ZI57_9HYPH</name>
<evidence type="ECO:0000313" key="2">
    <source>
        <dbReference type="EMBL" id="GGD99427.1"/>
    </source>
</evidence>
<dbReference type="EMBL" id="BMIQ01000002">
    <property type="protein sequence ID" value="GGD99427.1"/>
    <property type="molecule type" value="Genomic_DNA"/>
</dbReference>
<sequence>MSALPEPALRWPAARLSAETFQATIEDRPDEERWQLIDGRPFLMMNPPTLVHQRISLNLARHLNDALEGAGHDLFAMIEIGLMIEGLDDFRPIADVAVVGGSVERVHYARDFHLAAEVLSPSNTSEMIGRKRELYARAPDCLHVLILHQTEACAEVWSRADGWRGRVFRSIEDRIALPEFGFDRRLGDLYKGTPVR</sequence>
<dbReference type="Pfam" id="PF05685">
    <property type="entry name" value="Uma2"/>
    <property type="match status" value="1"/>
</dbReference>
<proteinExistence type="predicted"/>
<keyword evidence="3" id="KW-1185">Reference proteome</keyword>
<gene>
    <name evidence="2" type="ORF">GCM10011390_17820</name>
</gene>
<evidence type="ECO:0000259" key="1">
    <source>
        <dbReference type="Pfam" id="PF05685"/>
    </source>
</evidence>
<accession>A0A916ZI57</accession>